<gene>
    <name evidence="2" type="ORF">SAMN04488034_10461</name>
</gene>
<evidence type="ECO:0000313" key="3">
    <source>
        <dbReference type="Proteomes" id="UP000199448"/>
    </source>
</evidence>
<dbReference type="AlphaFoldDB" id="A0A1H5NCH6"/>
<dbReference type="InterPro" id="IPR021314">
    <property type="entry name" value="DUF2911"/>
</dbReference>
<dbReference type="RefSeq" id="WP_093113346.1">
    <property type="nucleotide sequence ID" value="NZ_FNGG01000004.1"/>
</dbReference>
<evidence type="ECO:0008006" key="4">
    <source>
        <dbReference type="Google" id="ProtNLM"/>
    </source>
</evidence>
<evidence type="ECO:0000256" key="1">
    <source>
        <dbReference type="SAM" id="Phobius"/>
    </source>
</evidence>
<dbReference type="EMBL" id="FNUG01000004">
    <property type="protein sequence ID" value="SEE99180.1"/>
    <property type="molecule type" value="Genomic_DNA"/>
</dbReference>
<feature type="transmembrane region" description="Helical" evidence="1">
    <location>
        <begin position="9"/>
        <end position="26"/>
    </location>
</feature>
<keyword evidence="1" id="KW-0472">Membrane</keyword>
<dbReference type="STRING" id="390640.SAMN04488034_10461"/>
<keyword evidence="3" id="KW-1185">Reference proteome</keyword>
<keyword evidence="1" id="KW-1133">Transmembrane helix</keyword>
<proteinExistence type="predicted"/>
<dbReference type="Pfam" id="PF11138">
    <property type="entry name" value="DUF2911"/>
    <property type="match status" value="1"/>
</dbReference>
<reference evidence="2 3" key="1">
    <citation type="submission" date="2016-10" db="EMBL/GenBank/DDBJ databases">
        <authorList>
            <person name="de Groot N.N."/>
        </authorList>
    </citation>
    <scope>NUCLEOTIDE SEQUENCE [LARGE SCALE GENOMIC DNA]</scope>
    <source>
        <strain evidence="2 3">DSM 23553</strain>
    </source>
</reference>
<protein>
    <recommendedName>
        <fullName evidence="4">DUF2911 domain-containing protein</fullName>
    </recommendedName>
</protein>
<evidence type="ECO:0000313" key="2">
    <source>
        <dbReference type="EMBL" id="SEE99180.1"/>
    </source>
</evidence>
<organism evidence="2 3">
    <name type="scientific">Salinimicrobium catena</name>
    <dbReference type="NCBI Taxonomy" id="390640"/>
    <lineage>
        <taxon>Bacteria</taxon>
        <taxon>Pseudomonadati</taxon>
        <taxon>Bacteroidota</taxon>
        <taxon>Flavobacteriia</taxon>
        <taxon>Flavobacteriales</taxon>
        <taxon>Flavobacteriaceae</taxon>
        <taxon>Salinimicrobium</taxon>
    </lineage>
</organism>
<keyword evidence="1" id="KW-0812">Transmembrane</keyword>
<name>A0A1H5NCH6_9FLAO</name>
<accession>A0A1H5NCH6</accession>
<dbReference type="Proteomes" id="UP000199448">
    <property type="component" value="Unassembled WGS sequence"/>
</dbReference>
<sequence>MKKAIKRTFLGMFILGGVIMLSYFIFKTNTKSFSPEDTVTFQQDELILEVFYNRPYKKERQIFGGLVPYGEVWRTGANEATTFTTNKDIYVDGSLLPAGKYTLWTIPMEESWKVIFNSEMYPWGITADEKPSRVPQYDVLTVEVPSKRIDEPVEQFTIDFTTAYDFIQMNFVWDRTLVRVPIKDVEKVEKFS</sequence>
<dbReference type="OrthoDB" id="187854at2"/>